<sequence length="393" mass="43772">MPYNPFKVLMTCGVFEPGFRGGGMVRAVVQTVDTVSDRVDLLMVTRDRDLGARAAYPGLSGRWVARRGARVFYLPIASPRQWLRLWSRLRRTQFDLLYANSLWEPRFSVLPIVAARLGLIRARKVLLSPHGELSPGALALKNRKKRLFLALWGPLLRGMRVTWHAVSDREADEIRAVCPWADVVVNPYQVPLPREPLPPRRADAGPVSLVFIGRISPKKNLDLVLDALARVSARVRFDIYGPCEDADYWARCQVLIRRLPGNVAVAYRGEVAPDAVRETFARYDAFVFPTLGENFGYVIAESLSASCPVLCSGETPWNPVLAGGGGLVLDTPTAADLAKELERLAGTSPEERFAARQRAGETYRLWRDELSNENLLDRVREATWTVPGGTNPA</sequence>
<comment type="caution">
    <text evidence="4">The sequence shown here is derived from an EMBL/GenBank/DDBJ whole genome shotgun (WGS) entry which is preliminary data.</text>
</comment>
<dbReference type="Gene3D" id="3.40.50.2000">
    <property type="entry name" value="Glycogen Phosphorylase B"/>
    <property type="match status" value="2"/>
</dbReference>
<dbReference type="SUPFAM" id="SSF53756">
    <property type="entry name" value="UDP-Glycosyltransferase/glycogen phosphorylase"/>
    <property type="match status" value="1"/>
</dbReference>
<name>A0ABU0ZME0_9ACTN</name>
<dbReference type="EMBL" id="JAVHUY010000028">
    <property type="protein sequence ID" value="MDQ7908208.1"/>
    <property type="molecule type" value="Genomic_DNA"/>
</dbReference>
<organism evidence="4 5">
    <name type="scientific">Phytohabitans maris</name>
    <dbReference type="NCBI Taxonomy" id="3071409"/>
    <lineage>
        <taxon>Bacteria</taxon>
        <taxon>Bacillati</taxon>
        <taxon>Actinomycetota</taxon>
        <taxon>Actinomycetes</taxon>
        <taxon>Micromonosporales</taxon>
        <taxon>Micromonosporaceae</taxon>
    </lineage>
</organism>
<evidence type="ECO:0000313" key="5">
    <source>
        <dbReference type="Proteomes" id="UP001230908"/>
    </source>
</evidence>
<accession>A0ABU0ZME0</accession>
<dbReference type="GO" id="GO:0016757">
    <property type="term" value="F:glycosyltransferase activity"/>
    <property type="evidence" value="ECO:0007669"/>
    <property type="project" value="UniProtKB-KW"/>
</dbReference>
<dbReference type="Pfam" id="PF13439">
    <property type="entry name" value="Glyco_transf_4"/>
    <property type="match status" value="1"/>
</dbReference>
<keyword evidence="2 4" id="KW-0808">Transferase</keyword>
<protein>
    <submittedName>
        <fullName evidence="4">Glycosyltransferase</fullName>
        <ecNumber evidence="4">2.4.-.-</ecNumber>
    </submittedName>
</protein>
<feature type="domain" description="Glycosyltransferase subfamily 4-like N-terminal" evidence="3">
    <location>
        <begin position="22"/>
        <end position="185"/>
    </location>
</feature>
<dbReference type="InterPro" id="IPR028098">
    <property type="entry name" value="Glyco_trans_4-like_N"/>
</dbReference>
<dbReference type="Proteomes" id="UP001230908">
    <property type="component" value="Unassembled WGS sequence"/>
</dbReference>
<keyword evidence="5" id="KW-1185">Reference proteome</keyword>
<reference evidence="4 5" key="1">
    <citation type="submission" date="2023-08" db="EMBL/GenBank/DDBJ databases">
        <title>Phytohabitans sansha sp. nov., isolated from marine sediment.</title>
        <authorList>
            <person name="Zhao Y."/>
            <person name="Yi K."/>
        </authorList>
    </citation>
    <scope>NUCLEOTIDE SEQUENCE [LARGE SCALE GENOMIC DNA]</scope>
    <source>
        <strain evidence="4 5">ZYX-F-186</strain>
    </source>
</reference>
<evidence type="ECO:0000256" key="1">
    <source>
        <dbReference type="ARBA" id="ARBA00022676"/>
    </source>
</evidence>
<dbReference type="RefSeq" id="WP_308715474.1">
    <property type="nucleotide sequence ID" value="NZ_JAVHUY010000028.1"/>
</dbReference>
<gene>
    <name evidence="4" type="ORF">RB614_27150</name>
</gene>
<dbReference type="PANTHER" id="PTHR12526">
    <property type="entry name" value="GLYCOSYLTRANSFERASE"/>
    <property type="match status" value="1"/>
</dbReference>
<proteinExistence type="predicted"/>
<evidence type="ECO:0000313" key="4">
    <source>
        <dbReference type="EMBL" id="MDQ7908208.1"/>
    </source>
</evidence>
<dbReference type="Pfam" id="PF13692">
    <property type="entry name" value="Glyco_trans_1_4"/>
    <property type="match status" value="1"/>
</dbReference>
<keyword evidence="1 4" id="KW-0328">Glycosyltransferase</keyword>
<evidence type="ECO:0000256" key="2">
    <source>
        <dbReference type="ARBA" id="ARBA00022679"/>
    </source>
</evidence>
<dbReference type="EC" id="2.4.-.-" evidence="4"/>
<evidence type="ECO:0000259" key="3">
    <source>
        <dbReference type="Pfam" id="PF13439"/>
    </source>
</evidence>